<dbReference type="AlphaFoldDB" id="A0A0P1FZY8"/>
<keyword evidence="2" id="KW-1185">Reference proteome</keyword>
<name>A0A0P1FZY8_9RHOB</name>
<evidence type="ECO:0000313" key="2">
    <source>
        <dbReference type="Proteomes" id="UP000054935"/>
    </source>
</evidence>
<sequence>MDLLVYTKELFGISLAFLNAARAVGRPIAEQKLRFILHQSGETPVSLSSLSDVLLHDRKTLRAYLDVAPSDSIIRSAEGYSFTAQGRRDFETDVAVFIDNVAEPFGTALHRAFQGAADPQMAICELGLSWDTMSIKTGYSKAYLSTFIAIWLAHQDGGAAPKDIIAATTFSDQAVRAELAKLRKAGHVRMRGRLTALTVKGQLHATQIVLKGVSVANAKTLKDMAKTVYFAKFPHQEYCDGPVN</sequence>
<dbReference type="EMBL" id="CYSE01000001">
    <property type="protein sequence ID" value="CUH74979.1"/>
    <property type="molecule type" value="Genomic_DNA"/>
</dbReference>
<protein>
    <submittedName>
        <fullName evidence="1">Uncharacterized protein</fullName>
    </submittedName>
</protein>
<dbReference type="RefSeq" id="WP_058245761.1">
    <property type="nucleotide sequence ID" value="NZ_CYSE01000001.1"/>
</dbReference>
<reference evidence="1 2" key="1">
    <citation type="submission" date="2015-09" db="EMBL/GenBank/DDBJ databases">
        <authorList>
            <consortium name="Swine Surveillance"/>
        </authorList>
    </citation>
    <scope>NUCLEOTIDE SEQUENCE [LARGE SCALE GENOMIC DNA]</scope>
    <source>
        <strain evidence="1 2">CECT 7648</strain>
    </source>
</reference>
<evidence type="ECO:0000313" key="1">
    <source>
        <dbReference type="EMBL" id="CUH74979.1"/>
    </source>
</evidence>
<organism evidence="1 2">
    <name type="scientific">Tropicibacter naphthalenivorans</name>
    <dbReference type="NCBI Taxonomy" id="441103"/>
    <lineage>
        <taxon>Bacteria</taxon>
        <taxon>Pseudomonadati</taxon>
        <taxon>Pseudomonadota</taxon>
        <taxon>Alphaproteobacteria</taxon>
        <taxon>Rhodobacterales</taxon>
        <taxon>Roseobacteraceae</taxon>
        <taxon>Tropicibacter</taxon>
    </lineage>
</organism>
<dbReference type="Proteomes" id="UP000054935">
    <property type="component" value="Unassembled WGS sequence"/>
</dbReference>
<gene>
    <name evidence="1" type="ORF">TRN7648_00180</name>
</gene>
<proteinExistence type="predicted"/>
<accession>A0A0P1FZY8</accession>